<keyword evidence="3" id="KW-1185">Reference proteome</keyword>
<evidence type="ECO:0000259" key="1">
    <source>
        <dbReference type="Pfam" id="PF09350"/>
    </source>
</evidence>
<dbReference type="GeneID" id="92854698"/>
<dbReference type="InterPro" id="IPR018961">
    <property type="entry name" value="DnaJ_homolog_subfam-C_membr-28"/>
</dbReference>
<evidence type="ECO:0000313" key="3">
    <source>
        <dbReference type="Proteomes" id="UP000196877"/>
    </source>
</evidence>
<gene>
    <name evidence="2" type="ORF">S101395_01342</name>
</gene>
<feature type="domain" description="DnaJ homologue subfamily C member 28 conserved" evidence="1">
    <location>
        <begin position="12"/>
        <end position="72"/>
    </location>
</feature>
<dbReference type="Pfam" id="PF09350">
    <property type="entry name" value="DJC28_CD"/>
    <property type="match status" value="1"/>
</dbReference>
<sequence>MGKENDGQYLHWIDQAVKDSLGKEGIRSLPGFGKPLKKDALQGDALSSTLKNARYLPRWLELQKEIKEEIEKAIASKHPEERIDMINRKIKTYNLSCPSQFQKGLVTEQNLESQLNVWS</sequence>
<accession>A0ABM6LFB1</accession>
<name>A0ABM6LFB1_9BACI</name>
<proteinExistence type="predicted"/>
<evidence type="ECO:0000313" key="2">
    <source>
        <dbReference type="EMBL" id="ASB87852.1"/>
    </source>
</evidence>
<dbReference type="RefSeq" id="WP_006636124.1">
    <property type="nucleotide sequence ID" value="NZ_BORD01000003.1"/>
</dbReference>
<dbReference type="EMBL" id="CP021920">
    <property type="protein sequence ID" value="ASB87852.1"/>
    <property type="molecule type" value="Genomic_DNA"/>
</dbReference>
<protein>
    <recommendedName>
        <fullName evidence="1">DnaJ homologue subfamily C member 28 conserved domain-containing protein</fullName>
    </recommendedName>
</protein>
<reference evidence="2 3" key="1">
    <citation type="submission" date="2017-06" db="EMBL/GenBank/DDBJ databases">
        <title>Genome sequence of Bacillus sonorensis strain SRCM101395.</title>
        <authorList>
            <person name="Cho S.H."/>
        </authorList>
    </citation>
    <scope>NUCLEOTIDE SEQUENCE [LARGE SCALE GENOMIC DNA]</scope>
    <source>
        <strain evidence="2 3">SRCM101395</strain>
    </source>
</reference>
<dbReference type="Proteomes" id="UP000196877">
    <property type="component" value="Chromosome"/>
</dbReference>
<organism evidence="2 3">
    <name type="scientific">Bacillus sonorensis</name>
    <dbReference type="NCBI Taxonomy" id="119858"/>
    <lineage>
        <taxon>Bacteria</taxon>
        <taxon>Bacillati</taxon>
        <taxon>Bacillota</taxon>
        <taxon>Bacilli</taxon>
        <taxon>Bacillales</taxon>
        <taxon>Bacillaceae</taxon>
        <taxon>Bacillus</taxon>
    </lineage>
</organism>